<dbReference type="Pfam" id="PF01041">
    <property type="entry name" value="DegT_DnrJ_EryC1"/>
    <property type="match status" value="1"/>
</dbReference>
<dbReference type="InterPro" id="IPR026385">
    <property type="entry name" value="LegC-like"/>
</dbReference>
<dbReference type="GO" id="GO:0008483">
    <property type="term" value="F:transaminase activity"/>
    <property type="evidence" value="ECO:0007669"/>
    <property type="project" value="UniProtKB-KW"/>
</dbReference>
<dbReference type="Proteomes" id="UP000189733">
    <property type="component" value="Unassembled WGS sequence"/>
</dbReference>
<dbReference type="PANTHER" id="PTHR30244">
    <property type="entry name" value="TRANSAMINASE"/>
    <property type="match status" value="1"/>
</dbReference>
<dbReference type="InterPro" id="IPR015422">
    <property type="entry name" value="PyrdxlP-dep_Trfase_small"/>
</dbReference>
<proteinExistence type="inferred from homology"/>
<dbReference type="OrthoDB" id="9766188at2"/>
<dbReference type="RefSeq" id="WP_078686059.1">
    <property type="nucleotide sequence ID" value="NZ_FUYA01000012.1"/>
</dbReference>
<evidence type="ECO:0000256" key="3">
    <source>
        <dbReference type="RuleBase" id="RU004508"/>
    </source>
</evidence>
<keyword evidence="4" id="KW-0032">Aminotransferase</keyword>
<keyword evidence="4" id="KW-0808">Transferase</keyword>
<comment type="similarity">
    <text evidence="3">Belongs to the DegT/DnrJ/EryC1 family.</text>
</comment>
<gene>
    <name evidence="4" type="ORF">SAMN02745702_02793</name>
</gene>
<dbReference type="EMBL" id="FUYA01000012">
    <property type="protein sequence ID" value="SKA82365.1"/>
    <property type="molecule type" value="Genomic_DNA"/>
</dbReference>
<dbReference type="GO" id="GO:0030170">
    <property type="term" value="F:pyridoxal phosphate binding"/>
    <property type="evidence" value="ECO:0007669"/>
    <property type="project" value="TreeGrafter"/>
</dbReference>
<organism evidence="4 5">
    <name type="scientific">Desulfobaculum bizertense DSM 18034</name>
    <dbReference type="NCBI Taxonomy" id="1121442"/>
    <lineage>
        <taxon>Bacteria</taxon>
        <taxon>Pseudomonadati</taxon>
        <taxon>Thermodesulfobacteriota</taxon>
        <taxon>Desulfovibrionia</taxon>
        <taxon>Desulfovibrionales</taxon>
        <taxon>Desulfovibrionaceae</taxon>
        <taxon>Desulfobaculum</taxon>
    </lineage>
</organism>
<dbReference type="PANTHER" id="PTHR30244:SF30">
    <property type="entry name" value="BLR5990 PROTEIN"/>
    <property type="match status" value="1"/>
</dbReference>
<keyword evidence="2 3" id="KW-0663">Pyridoxal phosphate</keyword>
<dbReference type="AlphaFoldDB" id="A0A1T4WZR7"/>
<feature type="modified residue" description="N6-(pyridoxal phosphate)lysine" evidence="2">
    <location>
        <position position="215"/>
    </location>
</feature>
<dbReference type="PIRSF" id="PIRSF000390">
    <property type="entry name" value="PLP_StrS"/>
    <property type="match status" value="1"/>
</dbReference>
<dbReference type="CDD" id="cd00616">
    <property type="entry name" value="AHBA_syn"/>
    <property type="match status" value="1"/>
</dbReference>
<dbReference type="STRING" id="1121442.SAMN02745702_02793"/>
<name>A0A1T4WZR7_9BACT</name>
<dbReference type="InterPro" id="IPR015424">
    <property type="entry name" value="PyrdxlP-dep_Trfase"/>
</dbReference>
<reference evidence="4 5" key="1">
    <citation type="submission" date="2017-02" db="EMBL/GenBank/DDBJ databases">
        <authorList>
            <person name="Peterson S.W."/>
        </authorList>
    </citation>
    <scope>NUCLEOTIDE SEQUENCE [LARGE SCALE GENOMIC DNA]</scope>
    <source>
        <strain evidence="4 5">DSM 18034</strain>
    </source>
</reference>
<dbReference type="SUPFAM" id="SSF53383">
    <property type="entry name" value="PLP-dependent transferases"/>
    <property type="match status" value="1"/>
</dbReference>
<keyword evidence="5" id="KW-1185">Reference proteome</keyword>
<dbReference type="Gene3D" id="3.90.1150.10">
    <property type="entry name" value="Aspartate Aminotransferase, domain 1"/>
    <property type="match status" value="1"/>
</dbReference>
<evidence type="ECO:0000313" key="5">
    <source>
        <dbReference type="Proteomes" id="UP000189733"/>
    </source>
</evidence>
<evidence type="ECO:0000256" key="1">
    <source>
        <dbReference type="PIRSR" id="PIRSR000390-1"/>
    </source>
</evidence>
<dbReference type="InterPro" id="IPR000653">
    <property type="entry name" value="DegT/StrS_aminotransferase"/>
</dbReference>
<dbReference type="Gene3D" id="3.40.640.10">
    <property type="entry name" value="Type I PLP-dependent aspartate aminotransferase-like (Major domain)"/>
    <property type="match status" value="1"/>
</dbReference>
<evidence type="ECO:0000256" key="2">
    <source>
        <dbReference type="PIRSR" id="PIRSR000390-2"/>
    </source>
</evidence>
<accession>A0A1T4WZR7</accession>
<sequence>MFEDLLAEIRQKQHFGDQFIPLHAPVFHGKEKQYLLDTIDSTFVSSVGEYVNRMEKMLQEITGAKKAVLCVNGTSALEMCLRLAGTKPGDIVLTQSLSFVATANAIAHIGATPAFADIERSTLGLSPHAVQAFFESFCIKKGHGTFLKESGQKISACVPMHSFGLSCRMNELQEICKEWNVPIVEDAAEALGSSYKGQHCGTMGLLGALSFNGNKTVTTGGGGAILTNDEKIGDLAKHLTTTAKLPHRWEYFHDYAGWNFRMPNVNAALGCAQLEQLPQILNIKRKRAEIYDHIFMNSPWEFVTELPDTLSNYWLCAVLTQNKTERDNFLAASNDAKLMTRPAWAPLHTLPMYTDTPKGSLDITVDIANRLVNLPSGVEGGIS</sequence>
<dbReference type="NCBIfam" id="TIGR04181">
    <property type="entry name" value="NHT_00031"/>
    <property type="match status" value="1"/>
</dbReference>
<dbReference type="InterPro" id="IPR015421">
    <property type="entry name" value="PyrdxlP-dep_Trfase_major"/>
</dbReference>
<dbReference type="GO" id="GO:0000271">
    <property type="term" value="P:polysaccharide biosynthetic process"/>
    <property type="evidence" value="ECO:0007669"/>
    <property type="project" value="TreeGrafter"/>
</dbReference>
<evidence type="ECO:0000313" key="4">
    <source>
        <dbReference type="EMBL" id="SKA82365.1"/>
    </source>
</evidence>
<feature type="active site" description="Proton acceptor" evidence="1">
    <location>
        <position position="215"/>
    </location>
</feature>
<protein>
    <submittedName>
        <fullName evidence="4">Aminotransferase, LLPSF_NHT_00031 family</fullName>
    </submittedName>
</protein>